<comment type="caution">
    <text evidence="1">The sequence shown here is derived from an EMBL/GenBank/DDBJ whole genome shotgun (WGS) entry which is preliminary data.</text>
</comment>
<dbReference type="PANTHER" id="PTHR45661:SF3">
    <property type="entry name" value="IG-LIKE DOMAIN-CONTAINING PROTEIN"/>
    <property type="match status" value="1"/>
</dbReference>
<dbReference type="EMBL" id="JACRSW010000007">
    <property type="protein sequence ID" value="MBC8556443.1"/>
    <property type="molecule type" value="Genomic_DNA"/>
</dbReference>
<reference evidence="1 2" key="1">
    <citation type="submission" date="2020-08" db="EMBL/GenBank/DDBJ databases">
        <title>Genome public.</title>
        <authorList>
            <person name="Liu C."/>
            <person name="Sun Q."/>
        </authorList>
    </citation>
    <scope>NUCLEOTIDE SEQUENCE [LARGE SCALE GENOMIC DNA]</scope>
    <source>
        <strain evidence="1 2">BX3</strain>
    </source>
</reference>
<protein>
    <submittedName>
        <fullName evidence="1">Leucine-rich repeat domain-containing protein</fullName>
    </submittedName>
</protein>
<keyword evidence="2" id="KW-1185">Reference proteome</keyword>
<accession>A0ABR7MRL0</accession>
<dbReference type="Proteomes" id="UP000637513">
    <property type="component" value="Unassembled WGS sequence"/>
</dbReference>
<dbReference type="InterPro" id="IPR053139">
    <property type="entry name" value="Surface_bspA-like"/>
</dbReference>
<dbReference type="InterPro" id="IPR032675">
    <property type="entry name" value="LRR_dom_sf"/>
</dbReference>
<dbReference type="Pfam" id="PF13306">
    <property type="entry name" value="LRR_5"/>
    <property type="match status" value="1"/>
</dbReference>
<evidence type="ECO:0000313" key="2">
    <source>
        <dbReference type="Proteomes" id="UP000637513"/>
    </source>
</evidence>
<sequence>MGVGAFYKCSNLESVTIPGSITGIEKYAFSGCEKLTNVEILEGVTSIGESMFEECSSLESIILPSSVTKIDKYAFYNCTELKTVAIPENTKEIYRYAFSRCDKLVNIIWNNMTYNTLEEFMNTFREAGNLYENYE</sequence>
<proteinExistence type="predicted"/>
<dbReference type="Gene3D" id="3.40.50.12480">
    <property type="match status" value="1"/>
</dbReference>
<gene>
    <name evidence="1" type="ORF">H8700_01775</name>
</gene>
<dbReference type="InterPro" id="IPR026906">
    <property type="entry name" value="LRR_5"/>
</dbReference>
<evidence type="ECO:0000313" key="1">
    <source>
        <dbReference type="EMBL" id="MBC8556443.1"/>
    </source>
</evidence>
<dbReference type="PANTHER" id="PTHR45661">
    <property type="entry name" value="SURFACE ANTIGEN"/>
    <property type="match status" value="1"/>
</dbReference>
<dbReference type="Gene3D" id="3.80.10.10">
    <property type="entry name" value="Ribonuclease Inhibitor"/>
    <property type="match status" value="1"/>
</dbReference>
<organism evidence="1 2">
    <name type="scientific">Jutongia hominis</name>
    <dbReference type="NCBI Taxonomy" id="2763664"/>
    <lineage>
        <taxon>Bacteria</taxon>
        <taxon>Bacillati</taxon>
        <taxon>Bacillota</taxon>
        <taxon>Clostridia</taxon>
        <taxon>Lachnospirales</taxon>
        <taxon>Lachnospiraceae</taxon>
        <taxon>Jutongia</taxon>
    </lineage>
</organism>
<name>A0ABR7MRL0_9FIRM</name>
<dbReference type="SUPFAM" id="SSF52058">
    <property type="entry name" value="L domain-like"/>
    <property type="match status" value="1"/>
</dbReference>